<dbReference type="RefSeq" id="WP_132695990.1">
    <property type="nucleotide sequence ID" value="NZ_SLVM01000020.1"/>
</dbReference>
<name>A0A4R1YPN3_9RHOB</name>
<accession>A0A4R1YPN3</accession>
<dbReference type="AlphaFoldDB" id="A0A4R1YPN3"/>
<proteinExistence type="predicted"/>
<evidence type="ECO:0000313" key="2">
    <source>
        <dbReference type="Proteomes" id="UP000295277"/>
    </source>
</evidence>
<sequence length="68" mass="7802">MALAVTAITGRTGSILSTLLDVLVRVMEHHPRTRQIERLNALSDEDLAARGLTRQDVVRHIFRDRYYL</sequence>
<comment type="caution">
    <text evidence="1">The sequence shown here is derived from an EMBL/GenBank/DDBJ whole genome shotgun (WGS) entry which is preliminary data.</text>
</comment>
<organism evidence="1 2">
    <name type="scientific">Rhodovulum steppense</name>
    <dbReference type="NCBI Taxonomy" id="540251"/>
    <lineage>
        <taxon>Bacteria</taxon>
        <taxon>Pseudomonadati</taxon>
        <taxon>Pseudomonadota</taxon>
        <taxon>Alphaproteobacteria</taxon>
        <taxon>Rhodobacterales</taxon>
        <taxon>Paracoccaceae</taxon>
        <taxon>Rhodovulum</taxon>
    </lineage>
</organism>
<reference evidence="1 2" key="1">
    <citation type="submission" date="2019-03" db="EMBL/GenBank/DDBJ databases">
        <title>Genomic Encyclopedia of Type Strains, Phase IV (KMG-IV): sequencing the most valuable type-strain genomes for metagenomic binning, comparative biology and taxonomic classification.</title>
        <authorList>
            <person name="Goeker M."/>
        </authorList>
    </citation>
    <scope>NUCLEOTIDE SEQUENCE [LARGE SCALE GENOMIC DNA]</scope>
    <source>
        <strain evidence="1 2">DSM 21153</strain>
    </source>
</reference>
<keyword evidence="2" id="KW-1185">Reference proteome</keyword>
<dbReference type="EMBL" id="SLVM01000020">
    <property type="protein sequence ID" value="TCM80526.1"/>
    <property type="molecule type" value="Genomic_DNA"/>
</dbReference>
<evidence type="ECO:0000313" key="1">
    <source>
        <dbReference type="EMBL" id="TCM80526.1"/>
    </source>
</evidence>
<protein>
    <recommendedName>
        <fullName evidence="3">DUF1127 domain-containing protein</fullName>
    </recommendedName>
</protein>
<evidence type="ECO:0008006" key="3">
    <source>
        <dbReference type="Google" id="ProtNLM"/>
    </source>
</evidence>
<gene>
    <name evidence="1" type="ORF">EV216_12038</name>
</gene>
<dbReference type="Proteomes" id="UP000295277">
    <property type="component" value="Unassembled WGS sequence"/>
</dbReference>
<dbReference type="OrthoDB" id="7867799at2"/>